<evidence type="ECO:0000256" key="3">
    <source>
        <dbReference type="ARBA" id="ARBA00023027"/>
    </source>
</evidence>
<dbReference type="Proteomes" id="UP000247772">
    <property type="component" value="Unassembled WGS sequence"/>
</dbReference>
<dbReference type="Gene3D" id="3.40.50.1220">
    <property type="entry name" value="TPP-binding domain"/>
    <property type="match status" value="1"/>
</dbReference>
<evidence type="ECO:0000256" key="2">
    <source>
        <dbReference type="ARBA" id="ARBA00022679"/>
    </source>
</evidence>
<dbReference type="InterPro" id="IPR026591">
    <property type="entry name" value="Sirtuin_cat_small_dom_sf"/>
</dbReference>
<evidence type="ECO:0000259" key="5">
    <source>
        <dbReference type="PROSITE" id="PS50305"/>
    </source>
</evidence>
<evidence type="ECO:0000256" key="1">
    <source>
        <dbReference type="ARBA" id="ARBA00012928"/>
    </source>
</evidence>
<dbReference type="EMBL" id="QJSQ01000011">
    <property type="protein sequence ID" value="PYE22072.1"/>
    <property type="molecule type" value="Genomic_DNA"/>
</dbReference>
<dbReference type="GO" id="GO:0070403">
    <property type="term" value="F:NAD+ binding"/>
    <property type="evidence" value="ECO:0007669"/>
    <property type="project" value="InterPro"/>
</dbReference>
<comment type="caution">
    <text evidence="6">The sequence shown here is derived from an EMBL/GenBank/DDBJ whole genome shotgun (WGS) entry which is preliminary data.</text>
</comment>
<comment type="caution">
    <text evidence="4">Lacks conserved residue(s) required for the propagation of feature annotation.</text>
</comment>
<dbReference type="SUPFAM" id="SSF52467">
    <property type="entry name" value="DHS-like NAD/FAD-binding domain"/>
    <property type="match status" value="1"/>
</dbReference>
<accession>A0A2V4TUK8</accession>
<keyword evidence="3" id="KW-0520">NAD</keyword>
<dbReference type="EC" id="2.3.1.286" evidence="1"/>
<dbReference type="PROSITE" id="PS50305">
    <property type="entry name" value="SIRTUIN"/>
    <property type="match status" value="1"/>
</dbReference>
<evidence type="ECO:0000256" key="4">
    <source>
        <dbReference type="PROSITE-ProRule" id="PRU00236"/>
    </source>
</evidence>
<proteinExistence type="predicted"/>
<reference evidence="6 7" key="1">
    <citation type="submission" date="2018-06" db="EMBL/GenBank/DDBJ databases">
        <title>Genomic Encyclopedia of Type Strains, Phase IV (KMG-V): Genome sequencing to study the core and pangenomes of soil and plant-associated prokaryotes.</title>
        <authorList>
            <person name="Whitman W."/>
        </authorList>
    </citation>
    <scope>NUCLEOTIDE SEQUENCE [LARGE SCALE GENOMIC DNA]</scope>
    <source>
        <strain evidence="6 7">SRCL-318</strain>
    </source>
</reference>
<dbReference type="GO" id="GO:0017136">
    <property type="term" value="F:histone deacetylase activity, NAD-dependent"/>
    <property type="evidence" value="ECO:0007669"/>
    <property type="project" value="TreeGrafter"/>
</dbReference>
<evidence type="ECO:0000313" key="6">
    <source>
        <dbReference type="EMBL" id="PYE22072.1"/>
    </source>
</evidence>
<dbReference type="InterPro" id="IPR003000">
    <property type="entry name" value="Sirtuin"/>
</dbReference>
<dbReference type="PANTHER" id="PTHR11085:SF4">
    <property type="entry name" value="NAD-DEPENDENT PROTEIN DEACYLASE"/>
    <property type="match status" value="1"/>
</dbReference>
<gene>
    <name evidence="6" type="ORF">C7410_1115</name>
</gene>
<feature type="domain" description="Deacetylase sirtuin-type" evidence="5">
    <location>
        <begin position="1"/>
        <end position="274"/>
    </location>
</feature>
<protein>
    <recommendedName>
        <fullName evidence="1">protein acetyllysine N-acetyltransferase</fullName>
        <ecNumber evidence="1">2.3.1.286</ecNumber>
    </recommendedName>
</protein>
<dbReference type="Pfam" id="PF02146">
    <property type="entry name" value="SIR2"/>
    <property type="match status" value="1"/>
</dbReference>
<dbReference type="RefSeq" id="WP_110855505.1">
    <property type="nucleotide sequence ID" value="NZ_QJSQ01000011.1"/>
</dbReference>
<dbReference type="OrthoDB" id="9800582at2"/>
<organism evidence="6 7">
    <name type="scientific">Paraburkholderia silvatlantica</name>
    <dbReference type="NCBI Taxonomy" id="321895"/>
    <lineage>
        <taxon>Bacteria</taxon>
        <taxon>Pseudomonadati</taxon>
        <taxon>Pseudomonadota</taxon>
        <taxon>Betaproteobacteria</taxon>
        <taxon>Burkholderiales</taxon>
        <taxon>Burkholderiaceae</taxon>
        <taxon>Paraburkholderia</taxon>
    </lineage>
</organism>
<keyword evidence="2" id="KW-0808">Transferase</keyword>
<dbReference type="InterPro" id="IPR050134">
    <property type="entry name" value="NAD-dep_sirtuin_deacylases"/>
</dbReference>
<sequence>MESDIAIRLAADWIRDADGLLITAGAGMGVDSGLPDFRGTEGFWRAYPALRHHGFSFEDIANPSGFASNPRLSWGFYGHRLALYRATVPHAGFGILLKWASAMQHGAFVFTSNVDGQFQKAGFDVERIMECHGTIHRLQCVEACTDNTWPADDFSPVVNESSCLLENEMPRCPHCGGLARPNILMFGDWGWISRYVDRQEEQLNVWLKSVENLAVIELGAGQAVPTVRRFSERNGPRVIRINPREHAISSKAGVGIAFSALDALQRVDEYLGETDDSSPEE</sequence>
<dbReference type="AlphaFoldDB" id="A0A2V4TUK8"/>
<dbReference type="Gene3D" id="3.30.1600.10">
    <property type="entry name" value="SIR2/SIRT2 'Small Domain"/>
    <property type="match status" value="1"/>
</dbReference>
<dbReference type="InterPro" id="IPR026590">
    <property type="entry name" value="Ssirtuin_cat_dom"/>
</dbReference>
<dbReference type="PANTHER" id="PTHR11085">
    <property type="entry name" value="NAD-DEPENDENT PROTEIN DEACYLASE SIRTUIN-5, MITOCHONDRIAL-RELATED"/>
    <property type="match status" value="1"/>
</dbReference>
<name>A0A2V4TUK8_9BURK</name>
<evidence type="ECO:0000313" key="7">
    <source>
        <dbReference type="Proteomes" id="UP000247772"/>
    </source>
</evidence>
<dbReference type="InterPro" id="IPR029035">
    <property type="entry name" value="DHS-like_NAD/FAD-binding_dom"/>
</dbReference>